<keyword evidence="3" id="KW-1185">Reference proteome</keyword>
<dbReference type="CDD" id="cd06223">
    <property type="entry name" value="PRTases_typeI"/>
    <property type="match status" value="1"/>
</dbReference>
<sequence>MKRALNVSCLLCYQASPTPVCQWCEDDIFSFDTRKYKENLLSFGLISRHVRHCRYQRLCVYGLYTPPLSSLIHLMKFRHSLTASQEIGRLFVDKWQQHTGPKPDLLLPVPLGTRRFAQRQFNQSAVLALYIGRKLGIPVYQHWAIRQTDTAQHLLDKQARYVNAKHSYALTKHGIDGYVSEPSAVLRVAIVDDVITTGITVDRLAGLLSARYPHLNIEVWAVAFTPPPKSHLLNAENGIGK</sequence>
<reference evidence="2 3" key="1">
    <citation type="submission" date="2014-06" db="EMBL/GenBank/DDBJ databases">
        <title>Genomes of Alteromonas australica, a world apart.</title>
        <authorList>
            <person name="Gonzaga A."/>
            <person name="Lopez-Perez M."/>
            <person name="Rodriguez-Valera F."/>
        </authorList>
    </citation>
    <scope>NUCLEOTIDE SEQUENCE [LARGE SCALE GENOMIC DNA]</scope>
    <source>
        <strain evidence="2 3">H 17</strain>
    </source>
</reference>
<evidence type="ECO:0000313" key="2">
    <source>
        <dbReference type="EMBL" id="AIG00558.1"/>
    </source>
</evidence>
<dbReference type="PANTHER" id="PTHR47505:SF1">
    <property type="entry name" value="DNA UTILIZATION PROTEIN YHGH"/>
    <property type="match status" value="1"/>
</dbReference>
<dbReference type="InterPro" id="IPR029057">
    <property type="entry name" value="PRTase-like"/>
</dbReference>
<dbReference type="Gene3D" id="3.40.50.2020">
    <property type="match status" value="1"/>
</dbReference>
<dbReference type="InterPro" id="IPR000836">
    <property type="entry name" value="PRTase_dom"/>
</dbReference>
<evidence type="ECO:0008006" key="4">
    <source>
        <dbReference type="Google" id="ProtNLM"/>
    </source>
</evidence>
<comment type="similarity">
    <text evidence="1">Belongs to the ComF/GntX family.</text>
</comment>
<dbReference type="PANTHER" id="PTHR47505">
    <property type="entry name" value="DNA UTILIZATION PROTEIN YHGH"/>
    <property type="match status" value="1"/>
</dbReference>
<proteinExistence type="inferred from homology"/>
<dbReference type="EMBL" id="CP008849">
    <property type="protein sequence ID" value="AIG00558.1"/>
    <property type="molecule type" value="Genomic_DNA"/>
</dbReference>
<dbReference type="InterPro" id="IPR051910">
    <property type="entry name" value="ComF/GntX_DNA_util-trans"/>
</dbReference>
<organism evidence="2 3">
    <name type="scientific">Alteromonas australica</name>
    <dbReference type="NCBI Taxonomy" id="589873"/>
    <lineage>
        <taxon>Bacteria</taxon>
        <taxon>Pseudomonadati</taxon>
        <taxon>Pseudomonadota</taxon>
        <taxon>Gammaproteobacteria</taxon>
        <taxon>Alteromonadales</taxon>
        <taxon>Alteromonadaceae</taxon>
        <taxon>Alteromonas/Salinimonas group</taxon>
        <taxon>Alteromonas</taxon>
    </lineage>
</organism>
<gene>
    <name evidence="2" type="ORF">EP13_18760</name>
</gene>
<dbReference type="AlphaFoldDB" id="A0A075PB32"/>
<dbReference type="Proteomes" id="UP000056090">
    <property type="component" value="Chromosome"/>
</dbReference>
<name>A0A075PB32_9ALTE</name>
<dbReference type="SUPFAM" id="SSF53271">
    <property type="entry name" value="PRTase-like"/>
    <property type="match status" value="1"/>
</dbReference>
<dbReference type="eggNOG" id="COG1040">
    <property type="taxonomic scope" value="Bacteria"/>
</dbReference>
<accession>A0A075PB32</accession>
<dbReference type="KEGG" id="aal:EP13_18760"/>
<evidence type="ECO:0000313" key="3">
    <source>
        <dbReference type="Proteomes" id="UP000056090"/>
    </source>
</evidence>
<evidence type="ECO:0000256" key="1">
    <source>
        <dbReference type="ARBA" id="ARBA00008007"/>
    </source>
</evidence>
<protein>
    <recommendedName>
        <fullName evidence="4">ComF family protein</fullName>
    </recommendedName>
</protein>